<gene>
    <name evidence="2" type="ORF">G9Q97_08435</name>
</gene>
<dbReference type="PANTHER" id="PTHR48079">
    <property type="entry name" value="PROTEIN YEEZ"/>
    <property type="match status" value="1"/>
</dbReference>
<reference evidence="2 3" key="1">
    <citation type="submission" date="2020-03" db="EMBL/GenBank/DDBJ databases">
        <title>Cyclobacterium plantarum sp. nov., a marine bacterium isolated from a coastal-marine wetland.</title>
        <authorList>
            <person name="Sanchez-Porro C."/>
            <person name="Ventosa A."/>
            <person name="Amoozegar M."/>
        </authorList>
    </citation>
    <scope>NUCLEOTIDE SEQUENCE [LARGE SCALE GENOMIC DNA]</scope>
    <source>
        <strain evidence="2 3">GBPx2</strain>
    </source>
</reference>
<name>A0ABX0H4T1_9BACT</name>
<dbReference type="InterPro" id="IPR051783">
    <property type="entry name" value="NAD(P)-dependent_oxidoreduct"/>
</dbReference>
<dbReference type="Pfam" id="PF01370">
    <property type="entry name" value="Epimerase"/>
    <property type="match status" value="1"/>
</dbReference>
<proteinExistence type="predicted"/>
<evidence type="ECO:0000313" key="3">
    <source>
        <dbReference type="Proteomes" id="UP000649799"/>
    </source>
</evidence>
<organism evidence="2 3">
    <name type="scientific">Cyclobacterium plantarum</name>
    <dbReference type="NCBI Taxonomy" id="2716263"/>
    <lineage>
        <taxon>Bacteria</taxon>
        <taxon>Pseudomonadati</taxon>
        <taxon>Bacteroidota</taxon>
        <taxon>Cytophagia</taxon>
        <taxon>Cytophagales</taxon>
        <taxon>Cyclobacteriaceae</taxon>
        <taxon>Cyclobacterium</taxon>
    </lineage>
</organism>
<evidence type="ECO:0000259" key="1">
    <source>
        <dbReference type="Pfam" id="PF01370"/>
    </source>
</evidence>
<comment type="caution">
    <text evidence="2">The sequence shown here is derived from an EMBL/GenBank/DDBJ whole genome shotgun (WGS) entry which is preliminary data.</text>
</comment>
<dbReference type="Gene3D" id="3.40.50.720">
    <property type="entry name" value="NAD(P)-binding Rossmann-like Domain"/>
    <property type="match status" value="1"/>
</dbReference>
<dbReference type="InterPro" id="IPR001509">
    <property type="entry name" value="Epimerase_deHydtase"/>
</dbReference>
<sequence length="321" mass="35997">MKKILITGITGLLGSYLAKKLAGEAQLSGIKRPGSSTHLLGGLAENINWYEGEITDVEMLAEACSEQDLVIHSAGLVSFDDSKKEALLKTNTYATACLVNALLTLKKPKLVFISSVAALGREGNDSPINEEKKWVNSKMNTPYGISKHLAELEVWRGAQEGLQVMVFNPSVLLGKVEDERSSSQIYRYVLDENRYFPLGNVNYIDIRDAVNIMVQLIDRGEWNERYIISKESLSYETFFREMAAVFGKKAPQKPLSNWLSSLVVSWASFQNRFSNNKIPISRQTIRAAQSRIVYDNGKIKNITGFSFTPLRDTLQWAMDKT</sequence>
<dbReference type="InterPro" id="IPR036291">
    <property type="entry name" value="NAD(P)-bd_dom_sf"/>
</dbReference>
<dbReference type="SUPFAM" id="SSF51735">
    <property type="entry name" value="NAD(P)-binding Rossmann-fold domains"/>
    <property type="match status" value="1"/>
</dbReference>
<dbReference type="RefSeq" id="WP_166145557.1">
    <property type="nucleotide sequence ID" value="NZ_JAANYN010000003.1"/>
</dbReference>
<keyword evidence="3" id="KW-1185">Reference proteome</keyword>
<dbReference type="PANTHER" id="PTHR48079:SF6">
    <property type="entry name" value="NAD(P)-BINDING DOMAIN-CONTAINING PROTEIN-RELATED"/>
    <property type="match status" value="1"/>
</dbReference>
<dbReference type="Proteomes" id="UP000649799">
    <property type="component" value="Unassembled WGS sequence"/>
</dbReference>
<accession>A0ABX0H4T1</accession>
<evidence type="ECO:0000313" key="2">
    <source>
        <dbReference type="EMBL" id="NHE56841.1"/>
    </source>
</evidence>
<protein>
    <submittedName>
        <fullName evidence="2">NAD-dependent epimerase/dehydratase family protein</fullName>
    </submittedName>
</protein>
<dbReference type="EMBL" id="JAANYN010000003">
    <property type="protein sequence ID" value="NHE56841.1"/>
    <property type="molecule type" value="Genomic_DNA"/>
</dbReference>
<feature type="domain" description="NAD-dependent epimerase/dehydratase" evidence="1">
    <location>
        <begin position="4"/>
        <end position="227"/>
    </location>
</feature>